<reference evidence="1" key="1">
    <citation type="journal article" date="2022" name="Environ. Microbiol.">
        <title>Geoalkalibacter halelectricus SAP #1 sp. nov. possessing extracellular electron transfer and mineral#reducing capabilities from a haloalkaline environment.</title>
        <authorList>
            <person name="Yadav S."/>
            <person name="Singh R."/>
            <person name="Sundharam S.S."/>
            <person name="Chaudhary S."/>
            <person name="Krishnamurthi S."/>
            <person name="Patil S.A."/>
        </authorList>
    </citation>
    <scope>NUCLEOTIDE SEQUENCE</scope>
    <source>
        <strain evidence="1">SAP-1</strain>
    </source>
</reference>
<proteinExistence type="predicted"/>
<evidence type="ECO:0000313" key="2">
    <source>
        <dbReference type="Proteomes" id="UP001060414"/>
    </source>
</evidence>
<dbReference type="Proteomes" id="UP001060414">
    <property type="component" value="Chromosome"/>
</dbReference>
<dbReference type="RefSeq" id="WP_260746313.1">
    <property type="nucleotide sequence ID" value="NZ_CP092109.1"/>
</dbReference>
<protein>
    <submittedName>
        <fullName evidence="1">DUF2155 domain-containing protein</fullName>
    </submittedName>
</protein>
<name>A0ABY5ZGG7_9BACT</name>
<keyword evidence="2" id="KW-1185">Reference proteome</keyword>
<accession>A0ABY5ZGG7</accession>
<sequence>MPIKLVLPIILCLALLLGCVERQEDAEPPAPEQTLGEPLRVCPSRALIIVPPEVEGQWQAVSIAIYDRDTGREEVYTAQIGEEFSFGDNGLSLEVRTFIPHFIMNGLVMTSASNRAENPGTQIAIRDRGEEIYCGWLFSLYPEAHAYEHPRYVFNLVDFFPSEESDLN</sequence>
<organism evidence="1 2">
    <name type="scientific">Geoalkalibacter halelectricus</name>
    <dbReference type="NCBI Taxonomy" id="2847045"/>
    <lineage>
        <taxon>Bacteria</taxon>
        <taxon>Pseudomonadati</taxon>
        <taxon>Thermodesulfobacteriota</taxon>
        <taxon>Desulfuromonadia</taxon>
        <taxon>Desulfuromonadales</taxon>
        <taxon>Geoalkalibacteraceae</taxon>
        <taxon>Geoalkalibacter</taxon>
    </lineage>
</organism>
<gene>
    <name evidence="1" type="ORF">L9S41_09640</name>
</gene>
<dbReference type="EMBL" id="CP092109">
    <property type="protein sequence ID" value="UWZ77964.1"/>
    <property type="molecule type" value="Genomic_DNA"/>
</dbReference>
<evidence type="ECO:0000313" key="1">
    <source>
        <dbReference type="EMBL" id="UWZ77964.1"/>
    </source>
</evidence>
<dbReference type="PROSITE" id="PS51257">
    <property type="entry name" value="PROKAR_LIPOPROTEIN"/>
    <property type="match status" value="1"/>
</dbReference>